<name>G0TX58_TRYVY</name>
<proteinExistence type="predicted"/>
<dbReference type="AlphaFoldDB" id="G0TX58"/>
<organism evidence="1">
    <name type="scientific">Trypanosoma vivax (strain Y486)</name>
    <dbReference type="NCBI Taxonomy" id="1055687"/>
    <lineage>
        <taxon>Eukaryota</taxon>
        <taxon>Discoba</taxon>
        <taxon>Euglenozoa</taxon>
        <taxon>Kinetoplastea</taxon>
        <taxon>Metakinetoplastina</taxon>
        <taxon>Trypanosomatida</taxon>
        <taxon>Trypanosomatidae</taxon>
        <taxon>Trypanosoma</taxon>
        <taxon>Duttonella</taxon>
    </lineage>
</organism>
<reference evidence="1" key="1">
    <citation type="journal article" date="2012" name="Proc. Natl. Acad. Sci. U.S.A.">
        <title>Antigenic diversity is generated by distinct evolutionary mechanisms in African trypanosome species.</title>
        <authorList>
            <person name="Jackson A.P."/>
            <person name="Berry A."/>
            <person name="Aslett M."/>
            <person name="Allison H.C."/>
            <person name="Burton P."/>
            <person name="Vavrova-Anderson J."/>
            <person name="Brown R."/>
            <person name="Browne H."/>
            <person name="Corton N."/>
            <person name="Hauser H."/>
            <person name="Gamble J."/>
            <person name="Gilderthorp R."/>
            <person name="Marcello L."/>
            <person name="McQuillan J."/>
            <person name="Otto T.D."/>
            <person name="Quail M.A."/>
            <person name="Sanders M.J."/>
            <person name="van Tonder A."/>
            <person name="Ginger M.L."/>
            <person name="Field M.C."/>
            <person name="Barry J.D."/>
            <person name="Hertz-Fowler C."/>
            <person name="Berriman M."/>
        </authorList>
    </citation>
    <scope>NUCLEOTIDE SEQUENCE</scope>
    <source>
        <strain evidence="1">Y486</strain>
    </source>
</reference>
<dbReference type="VEuPathDB" id="TriTrypDB:TvY486_0603390"/>
<dbReference type="InterPro" id="IPR029071">
    <property type="entry name" value="Ubiquitin-like_domsf"/>
</dbReference>
<dbReference type="Gene3D" id="3.10.20.90">
    <property type="entry name" value="Phosphatidylinositol 3-kinase Catalytic Subunit, Chain A, domain 1"/>
    <property type="match status" value="1"/>
</dbReference>
<evidence type="ECO:0008006" key="2">
    <source>
        <dbReference type="Google" id="ProtNLM"/>
    </source>
</evidence>
<accession>G0TX58</accession>
<dbReference type="EMBL" id="HE573022">
    <property type="protein sequence ID" value="CCC48548.1"/>
    <property type="molecule type" value="Genomic_DNA"/>
</dbReference>
<sequence>MSTVPTTHYVRLKRHNLTIFIHCDIHSDTVQAIKERYAKLTGQTFHNVRLHLGQQNLEDFCTLYNCGIELEGVELIVLHAKGVKDDSTGDRIWETMEEALNPPAETLTEMMGTEVGNNVTSVRDCGELTIEGCDFAAQMRAEDRTNRTPDQSVGFVAV</sequence>
<gene>
    <name evidence="1" type="ORF">TVY486_0603390</name>
</gene>
<protein>
    <recommendedName>
        <fullName evidence="2">Ubiquitin-like domain-containing protein</fullName>
    </recommendedName>
</protein>
<dbReference type="SUPFAM" id="SSF54236">
    <property type="entry name" value="Ubiquitin-like"/>
    <property type="match status" value="1"/>
</dbReference>
<evidence type="ECO:0000313" key="1">
    <source>
        <dbReference type="EMBL" id="CCC48548.1"/>
    </source>
</evidence>